<accession>A0A0K0EV76</accession>
<evidence type="ECO:0000259" key="3">
    <source>
        <dbReference type="Pfam" id="PF01682"/>
    </source>
</evidence>
<dbReference type="STRING" id="75913.A0A0K0EV76"/>
<sequence>MACPLLFILLISTLITGQYFPQYAQQQYYQQPTQQHQSLQQFPQTINQPQQYPFNSKNQRQSQVIYQNTYPNSGIRQYDRILQQQSMMPSIQNYQPRQIVKNLPQYQPQYQPQIYQPSQQQFPQQPQYPQQYPTQRQQQQQSYGIMKQSPIPQLIQYNLQPSQQQQYINPNVNANLHNTSPVQVSSEGVVRDRIYQQQQVQPQYSQNIPKISAPTYRSNKIVNVVEKISSPQFQSPTYTQEGSFSLPDAPPPPPEKFLPESEYIQKVRVASESKVKNYMSTNFKSHDDISSNVQPSSGFEEKSIIRTTTPQGHVREKQPSVKIIEEEKKVSSHLSPSKGTSTAVNDVFLKCCHRKNVSQKCESRCNFDIINKKILTQMFLGSDPCPQSYGRDLFSCAAQDGDHTDCCRKMNVTRTTAGEKCLAFCKMTPDTNFQADVTYLPCWSVLNDIKQCFKNAIIDSL</sequence>
<organism evidence="4 5">
    <name type="scientific">Strongyloides venezuelensis</name>
    <name type="common">Threadworm</name>
    <dbReference type="NCBI Taxonomy" id="75913"/>
    <lineage>
        <taxon>Eukaryota</taxon>
        <taxon>Metazoa</taxon>
        <taxon>Ecdysozoa</taxon>
        <taxon>Nematoda</taxon>
        <taxon>Chromadorea</taxon>
        <taxon>Rhabditida</taxon>
        <taxon>Tylenchina</taxon>
        <taxon>Panagrolaimomorpha</taxon>
        <taxon>Strongyloidoidea</taxon>
        <taxon>Strongyloididae</taxon>
        <taxon>Strongyloides</taxon>
    </lineage>
</organism>
<dbReference type="Pfam" id="PF01682">
    <property type="entry name" value="DB"/>
    <property type="match status" value="1"/>
</dbReference>
<evidence type="ECO:0000313" key="5">
    <source>
        <dbReference type="WBParaSite" id="SVE_0042500.1"/>
    </source>
</evidence>
<dbReference type="Proteomes" id="UP000035680">
    <property type="component" value="Unassembled WGS sequence"/>
</dbReference>
<name>A0A0K0EV76_STRVS</name>
<dbReference type="PANTHER" id="PTHR46705">
    <property type="entry name" value="PROTEIN CBG09805"/>
    <property type="match status" value="1"/>
</dbReference>
<evidence type="ECO:0000313" key="4">
    <source>
        <dbReference type="Proteomes" id="UP000035680"/>
    </source>
</evidence>
<feature type="signal peptide" evidence="2">
    <location>
        <begin position="1"/>
        <end position="17"/>
    </location>
</feature>
<evidence type="ECO:0000256" key="1">
    <source>
        <dbReference type="SAM" id="MobiDB-lite"/>
    </source>
</evidence>
<reference evidence="5" key="2">
    <citation type="submission" date="2015-08" db="UniProtKB">
        <authorList>
            <consortium name="WormBaseParasite"/>
        </authorList>
    </citation>
    <scope>IDENTIFICATION</scope>
</reference>
<keyword evidence="2" id="KW-0732">Signal</keyword>
<feature type="region of interest" description="Disordered" evidence="1">
    <location>
        <begin position="117"/>
        <end position="145"/>
    </location>
</feature>
<feature type="chain" id="PRO_5005328690" evidence="2">
    <location>
        <begin position="18"/>
        <end position="461"/>
    </location>
</feature>
<dbReference type="WBParaSite" id="SVE_0042500.1">
    <property type="protein sequence ID" value="SVE_0042500.1"/>
    <property type="gene ID" value="SVE_0042500"/>
</dbReference>
<dbReference type="InterPro" id="IPR002602">
    <property type="entry name" value="DB"/>
</dbReference>
<feature type="domain" description="Domain of unknown function DB" evidence="3">
    <location>
        <begin position="351"/>
        <end position="453"/>
    </location>
</feature>
<feature type="compositionally biased region" description="Low complexity" evidence="1">
    <location>
        <begin position="117"/>
        <end position="141"/>
    </location>
</feature>
<reference evidence="4" key="1">
    <citation type="submission" date="2014-07" db="EMBL/GenBank/DDBJ databases">
        <authorList>
            <person name="Martin A.A"/>
            <person name="De Silva N."/>
        </authorList>
    </citation>
    <scope>NUCLEOTIDE SEQUENCE</scope>
</reference>
<protein>
    <submittedName>
        <fullName evidence="5">DB domain-containing protein</fullName>
    </submittedName>
</protein>
<proteinExistence type="predicted"/>
<evidence type="ECO:0000256" key="2">
    <source>
        <dbReference type="SAM" id="SignalP"/>
    </source>
</evidence>
<dbReference type="AlphaFoldDB" id="A0A0K0EV76"/>
<dbReference type="PANTHER" id="PTHR46705:SF2">
    <property type="entry name" value="DOMAIN OF UNKNOWN FUNCTION DB DOMAIN-CONTAINING PROTEIN"/>
    <property type="match status" value="1"/>
</dbReference>
<keyword evidence="4" id="KW-1185">Reference proteome</keyword>